<accession>A0ABZ0TZI3</accession>
<reference evidence="1 2" key="1">
    <citation type="submission" date="2023-12" db="EMBL/GenBank/DDBJ databases">
        <authorList>
            <person name="Manesh M.J.H."/>
            <person name="Bing R.G."/>
            <person name="Willard D.J."/>
            <person name="Kelly R.M."/>
        </authorList>
    </citation>
    <scope>NUCLEOTIDE SEQUENCE [LARGE SCALE GENOMIC DNA]</scope>
    <source>
        <strain evidence="1 2">DSM 8977</strain>
    </source>
</reference>
<name>A0ABZ0TZI3_9FIRM</name>
<organism evidence="1 2">
    <name type="scientific">Anaerocellum danielii</name>
    <dbReference type="NCBI Taxonomy" id="1387557"/>
    <lineage>
        <taxon>Bacteria</taxon>
        <taxon>Bacillati</taxon>
        <taxon>Bacillota</taxon>
        <taxon>Bacillota incertae sedis</taxon>
        <taxon>Caldicellulosiruptorales</taxon>
        <taxon>Caldicellulosiruptoraceae</taxon>
        <taxon>Anaerocellum</taxon>
    </lineage>
</organism>
<sequence length="117" mass="13657">MSCQENPRFLGAGRRSIVEKRTFKEEVGMKLEKCCGGLIAPDAQQMLAKFGLGVPKEVLQTPQLFAVRTIDFDNSLERYYQRHYINIDRYQFDKWLLSIVPAEVKIFEETVFKSFEE</sequence>
<proteinExistence type="predicted"/>
<dbReference type="RefSeq" id="WP_108721004.1">
    <property type="nucleotide sequence ID" value="NZ_CP139957.1"/>
</dbReference>
<gene>
    <name evidence="1" type="ORF">SOJ16_000034</name>
</gene>
<dbReference type="EMBL" id="CP139957">
    <property type="protein sequence ID" value="WPX08877.1"/>
    <property type="molecule type" value="Genomic_DNA"/>
</dbReference>
<evidence type="ECO:0000313" key="1">
    <source>
        <dbReference type="EMBL" id="WPX08877.1"/>
    </source>
</evidence>
<dbReference type="Proteomes" id="UP001322744">
    <property type="component" value="Chromosome"/>
</dbReference>
<evidence type="ECO:0000313" key="2">
    <source>
        <dbReference type="Proteomes" id="UP001322744"/>
    </source>
</evidence>
<keyword evidence="2" id="KW-1185">Reference proteome</keyword>
<protein>
    <submittedName>
        <fullName evidence="1">Uncharacterized protein</fullName>
    </submittedName>
</protein>